<evidence type="ECO:0000256" key="7">
    <source>
        <dbReference type="ARBA" id="ARBA00023136"/>
    </source>
</evidence>
<feature type="domain" description="ABC transmembrane type-1" evidence="9">
    <location>
        <begin position="376"/>
        <end position="565"/>
    </location>
</feature>
<evidence type="ECO:0000256" key="5">
    <source>
        <dbReference type="ARBA" id="ARBA00022692"/>
    </source>
</evidence>
<accession>A0A0F7WQZ5</accession>
<evidence type="ECO:0000256" key="4">
    <source>
        <dbReference type="ARBA" id="ARBA00022519"/>
    </source>
</evidence>
<proteinExistence type="inferred from homology"/>
<keyword evidence="3" id="KW-1003">Cell membrane</keyword>
<feature type="transmembrane region" description="Helical" evidence="8">
    <location>
        <begin position="101"/>
        <end position="118"/>
    </location>
</feature>
<dbReference type="InterPro" id="IPR035906">
    <property type="entry name" value="MetI-like_sf"/>
</dbReference>
<dbReference type="GO" id="GO:0005886">
    <property type="term" value="C:plasma membrane"/>
    <property type="evidence" value="ECO:0007669"/>
    <property type="project" value="UniProtKB-SubCell"/>
</dbReference>
<keyword evidence="6 8" id="KW-1133">Transmembrane helix</keyword>
<feature type="transmembrane region" description="Helical" evidence="8">
    <location>
        <begin position="546"/>
        <end position="565"/>
    </location>
</feature>
<feature type="transmembrane region" description="Helical" evidence="8">
    <location>
        <begin position="20"/>
        <end position="40"/>
    </location>
</feature>
<organism evidence="10">
    <name type="scientific">Chlamydia pneumoniae</name>
    <name type="common">Chlamydophila pneumoniae</name>
    <dbReference type="NCBI Taxonomy" id="83558"/>
    <lineage>
        <taxon>Bacteria</taxon>
        <taxon>Pseudomonadati</taxon>
        <taxon>Chlamydiota</taxon>
        <taxon>Chlamydiia</taxon>
        <taxon>Chlamydiales</taxon>
        <taxon>Chlamydiaceae</taxon>
        <taxon>Chlamydia/Chlamydophila group</taxon>
        <taxon>Chlamydia</taxon>
    </lineage>
</organism>
<keyword evidence="7 8" id="KW-0472">Membrane</keyword>
<dbReference type="Gene3D" id="1.10.3720.10">
    <property type="entry name" value="MetI-like"/>
    <property type="match status" value="1"/>
</dbReference>
<name>A0A0F7WQZ5_CHLPN</name>
<feature type="transmembrane region" description="Helical" evidence="8">
    <location>
        <begin position="411"/>
        <end position="434"/>
    </location>
</feature>
<evidence type="ECO:0000313" key="10">
    <source>
        <dbReference type="EMBL" id="CRI42715.1"/>
    </source>
</evidence>
<feature type="transmembrane region" description="Helical" evidence="8">
    <location>
        <begin position="440"/>
        <end position="459"/>
    </location>
</feature>
<keyword evidence="2 8" id="KW-0813">Transport</keyword>
<dbReference type="GO" id="GO:0055085">
    <property type="term" value="P:transmembrane transport"/>
    <property type="evidence" value="ECO:0007669"/>
    <property type="project" value="InterPro"/>
</dbReference>
<dbReference type="InterPro" id="IPR050366">
    <property type="entry name" value="BP-dependent_transpt_permease"/>
</dbReference>
<keyword evidence="4" id="KW-0997">Cell inner membrane</keyword>
<dbReference type="SUPFAM" id="SSF161098">
    <property type="entry name" value="MetI-like"/>
    <property type="match status" value="1"/>
</dbReference>
<evidence type="ECO:0000256" key="2">
    <source>
        <dbReference type="ARBA" id="ARBA00022448"/>
    </source>
</evidence>
<evidence type="ECO:0000256" key="1">
    <source>
        <dbReference type="ARBA" id="ARBA00004429"/>
    </source>
</evidence>
<dbReference type="PANTHER" id="PTHR43386:SF2">
    <property type="entry name" value="OLIGOPEPTIDE TRANSPORT SYSTEM PERMEASE PROTEIN OPPC"/>
    <property type="match status" value="1"/>
</dbReference>
<dbReference type="AlphaFoldDB" id="A0A0F7WQZ5"/>
<evidence type="ECO:0000259" key="9">
    <source>
        <dbReference type="PROSITE" id="PS50928"/>
    </source>
</evidence>
<reference evidence="10" key="1">
    <citation type="submission" date="2015-05" db="EMBL/GenBank/DDBJ databases">
        <authorList>
            <person name="Rattei Thomas"/>
        </authorList>
    </citation>
    <scope>NUCLEOTIDE SEQUENCE</scope>
    <source>
        <strain evidence="10">DC9</strain>
    </source>
</reference>
<protein>
    <submittedName>
        <fullName evidence="10">Putative peptide ABC transporter, permease protein</fullName>
    </submittedName>
</protein>
<dbReference type="PROSITE" id="PS50928">
    <property type="entry name" value="ABC_TM1"/>
    <property type="match status" value="1"/>
</dbReference>
<comment type="similarity">
    <text evidence="8">Belongs to the binding-protein-dependent transport system permease family.</text>
</comment>
<evidence type="ECO:0000256" key="3">
    <source>
        <dbReference type="ARBA" id="ARBA00022475"/>
    </source>
</evidence>
<keyword evidence="5 8" id="KW-0812">Transmembrane</keyword>
<feature type="transmembrane region" description="Helical" evidence="8">
    <location>
        <begin position="75"/>
        <end position="94"/>
    </location>
</feature>
<gene>
    <name evidence="10" type="ORF">BN1224_DC9_BU_00400</name>
</gene>
<dbReference type="Pfam" id="PF00528">
    <property type="entry name" value="BPD_transp_1"/>
    <property type="match status" value="1"/>
</dbReference>
<dbReference type="CDD" id="cd06261">
    <property type="entry name" value="TM_PBP2"/>
    <property type="match status" value="1"/>
</dbReference>
<dbReference type="InterPro" id="IPR000515">
    <property type="entry name" value="MetI-like"/>
</dbReference>
<evidence type="ECO:0000256" key="6">
    <source>
        <dbReference type="ARBA" id="ARBA00022989"/>
    </source>
</evidence>
<sequence>MQKHPSFYQRFLSAYHKNLLASLSWKFFISVALIGIYAPLFASSKPLLVTWHGEIFFPLLRYLFFPGYYTKPVDLFFNVLMVTFPFFILSFKLTRGWLRRWLLGLCIISQCMIFAWAYSGKVQDPALAENLKKMRAEKVRENISKVNSEMVMLLPKDTRTWEMERRYMSTYEQLGILIKAKYRKKQEASVKKYQVAFEEKRQSPMPTLRHLEMKNEGICLKRLQQRVDKMQRPYEMAQQAWNRATDNYRPFLMALTRIEHELRLADYNNWGQPEDLCIAYANVEKRAEPYKKSLLEIRQVLEDYAKLRSAISFIQDKRLWIEKESEDLRILINPFFSSFHWEDDAGGSREMNKYVPWWQLSRVTRKDLLAALVFGIRIALVVAGIGITIALAIGIMIGLVSGYFGGTVDMILSRFTEIWETMPVLFILMLVISITQQKSLLLNTVLLGCFSWTGFSRYVRIEVLKQRDRGYVLAATNLGYSHYYIMVHQILPNAIVPVISLVPFAMMAMISCEAGLTFLGLGEESSASWGNLMREGVTGFPAESAVLWPPAIILTMLLIAIALIGDGVRDALDPRLQDS</sequence>
<evidence type="ECO:0000256" key="8">
    <source>
        <dbReference type="RuleBase" id="RU363032"/>
    </source>
</evidence>
<feature type="transmembrane region" description="Helical" evidence="8">
    <location>
        <begin position="490"/>
        <end position="510"/>
    </location>
</feature>
<feature type="transmembrane region" description="Helical" evidence="8">
    <location>
        <begin position="368"/>
        <end position="399"/>
    </location>
</feature>
<dbReference type="EMBL" id="LN847051">
    <property type="protein sequence ID" value="CRI42715.1"/>
    <property type="molecule type" value="Genomic_DNA"/>
</dbReference>
<comment type="subcellular location">
    <subcellularLocation>
        <location evidence="1">Cell inner membrane</location>
        <topology evidence="1">Multi-pass membrane protein</topology>
    </subcellularLocation>
    <subcellularLocation>
        <location evidence="8">Cell membrane</location>
        <topology evidence="8">Multi-pass membrane protein</topology>
    </subcellularLocation>
</comment>
<dbReference type="PANTHER" id="PTHR43386">
    <property type="entry name" value="OLIGOPEPTIDE TRANSPORT SYSTEM PERMEASE PROTEIN APPC"/>
    <property type="match status" value="1"/>
</dbReference>